<protein>
    <submittedName>
        <fullName evidence="6">Glycosyltransferase family 2 protein</fullName>
        <ecNumber evidence="6">2.4.-.-</ecNumber>
    </submittedName>
</protein>
<dbReference type="Proteomes" id="UP001438008">
    <property type="component" value="Unassembled WGS sequence"/>
</dbReference>
<dbReference type="RefSeq" id="WP_349164623.1">
    <property type="nucleotide sequence ID" value="NZ_JBBMFE010000008.1"/>
</dbReference>
<evidence type="ECO:0000256" key="2">
    <source>
        <dbReference type="ARBA" id="ARBA00006739"/>
    </source>
</evidence>
<dbReference type="Pfam" id="PF00535">
    <property type="entry name" value="Glycos_transf_2"/>
    <property type="match status" value="1"/>
</dbReference>
<evidence type="ECO:0000256" key="3">
    <source>
        <dbReference type="ARBA" id="ARBA00022676"/>
    </source>
</evidence>
<comment type="similarity">
    <text evidence="2">Belongs to the glycosyltransferase 2 family.</text>
</comment>
<evidence type="ECO:0000313" key="6">
    <source>
        <dbReference type="EMBL" id="MEQ2472752.1"/>
    </source>
</evidence>
<keyword evidence="3 6" id="KW-0328">Glycosyltransferase</keyword>
<dbReference type="InterPro" id="IPR001173">
    <property type="entry name" value="Glyco_trans_2-like"/>
</dbReference>
<proteinExistence type="inferred from homology"/>
<organism evidence="6 7">
    <name type="scientific">Laedolimicola intestinihominis</name>
    <dbReference type="NCBI Taxonomy" id="3133166"/>
    <lineage>
        <taxon>Bacteria</taxon>
        <taxon>Bacillati</taxon>
        <taxon>Bacillota</taxon>
        <taxon>Clostridia</taxon>
        <taxon>Lachnospirales</taxon>
        <taxon>Lachnospiraceae</taxon>
        <taxon>Laedolimicola</taxon>
    </lineage>
</organism>
<dbReference type="GO" id="GO:0016757">
    <property type="term" value="F:glycosyltransferase activity"/>
    <property type="evidence" value="ECO:0007669"/>
    <property type="project" value="UniProtKB-KW"/>
</dbReference>
<reference evidence="6 7" key="1">
    <citation type="submission" date="2024-03" db="EMBL/GenBank/DDBJ databases">
        <title>Human intestinal bacterial collection.</title>
        <authorList>
            <person name="Pauvert C."/>
            <person name="Hitch T.C.A."/>
            <person name="Clavel T."/>
        </authorList>
    </citation>
    <scope>NUCLEOTIDE SEQUENCE [LARGE SCALE GENOMIC DNA]</scope>
    <source>
        <strain evidence="6 7">CLA-AA-H132</strain>
    </source>
</reference>
<name>A0ABV1FI55_9FIRM</name>
<feature type="domain" description="Glycosyltransferase 2-like" evidence="5">
    <location>
        <begin position="7"/>
        <end position="183"/>
    </location>
</feature>
<dbReference type="PANTHER" id="PTHR43179">
    <property type="entry name" value="RHAMNOSYLTRANSFERASE WBBL"/>
    <property type="match status" value="1"/>
</dbReference>
<evidence type="ECO:0000256" key="4">
    <source>
        <dbReference type="ARBA" id="ARBA00022679"/>
    </source>
</evidence>
<sequence length="294" mass="34270">MDKLVAIILVNYNGYRDTVNCVHSILLSEYKNYKIIVVDNASTNNEELKKDKFLNENTDLLFLDKNIGFSGGNNRGIEYAQKLYDPAYYLLLNNDTEIQDKALGELVETFERTENCGLVTGKIFYYDNPEILWAAGGKFDFHTGIADQPAMGKRDGNEYAGEHETTFCTGCVMLISKEVMERVGKLNEEFFLYAEDTDYCCRVMSEQYKLMYTGNAIIYHKVSASSGRSSKITQYYNIRNNFYIIKWYCRNKMYGYLKRWYRLMKEIMRGEYELKNVILAWKDFRKGILGKVDI</sequence>
<dbReference type="InterPro" id="IPR029044">
    <property type="entry name" value="Nucleotide-diphossugar_trans"/>
</dbReference>
<dbReference type="SUPFAM" id="SSF53448">
    <property type="entry name" value="Nucleotide-diphospho-sugar transferases"/>
    <property type="match status" value="1"/>
</dbReference>
<dbReference type="EMBL" id="JBBMFE010000008">
    <property type="protein sequence ID" value="MEQ2472752.1"/>
    <property type="molecule type" value="Genomic_DNA"/>
</dbReference>
<dbReference type="CDD" id="cd04186">
    <property type="entry name" value="GT_2_like_c"/>
    <property type="match status" value="1"/>
</dbReference>
<keyword evidence="4 6" id="KW-0808">Transferase</keyword>
<dbReference type="EC" id="2.4.-.-" evidence="6"/>
<dbReference type="PANTHER" id="PTHR43179:SF12">
    <property type="entry name" value="GALACTOFURANOSYLTRANSFERASE GLFT2"/>
    <property type="match status" value="1"/>
</dbReference>
<gene>
    <name evidence="6" type="ORF">WMO29_09685</name>
</gene>
<dbReference type="Gene3D" id="3.90.550.10">
    <property type="entry name" value="Spore Coat Polysaccharide Biosynthesis Protein SpsA, Chain A"/>
    <property type="match status" value="1"/>
</dbReference>
<accession>A0ABV1FI55</accession>
<comment type="caution">
    <text evidence="6">The sequence shown here is derived from an EMBL/GenBank/DDBJ whole genome shotgun (WGS) entry which is preliminary data.</text>
</comment>
<evidence type="ECO:0000256" key="1">
    <source>
        <dbReference type="ARBA" id="ARBA00004776"/>
    </source>
</evidence>
<comment type="pathway">
    <text evidence="1">Cell wall biogenesis; cell wall polysaccharide biosynthesis.</text>
</comment>
<evidence type="ECO:0000259" key="5">
    <source>
        <dbReference type="Pfam" id="PF00535"/>
    </source>
</evidence>
<keyword evidence="7" id="KW-1185">Reference proteome</keyword>
<evidence type="ECO:0000313" key="7">
    <source>
        <dbReference type="Proteomes" id="UP001438008"/>
    </source>
</evidence>